<evidence type="ECO:0000313" key="3">
    <source>
        <dbReference type="EMBL" id="MBW0474850.1"/>
    </source>
</evidence>
<organism evidence="3 4">
    <name type="scientific">Austropuccinia psidii MF-1</name>
    <dbReference type="NCBI Taxonomy" id="1389203"/>
    <lineage>
        <taxon>Eukaryota</taxon>
        <taxon>Fungi</taxon>
        <taxon>Dikarya</taxon>
        <taxon>Basidiomycota</taxon>
        <taxon>Pucciniomycotina</taxon>
        <taxon>Pucciniomycetes</taxon>
        <taxon>Pucciniales</taxon>
        <taxon>Sphaerophragmiaceae</taxon>
        <taxon>Austropuccinia</taxon>
    </lineage>
</organism>
<dbReference type="EMBL" id="AVOT02003882">
    <property type="protein sequence ID" value="MBW0474850.1"/>
    <property type="molecule type" value="Genomic_DNA"/>
</dbReference>
<gene>
    <name evidence="3" type="ORF">O181_014565</name>
</gene>
<feature type="domain" description="Helitron helicase-like" evidence="2">
    <location>
        <begin position="234"/>
        <end position="366"/>
    </location>
</feature>
<feature type="region of interest" description="Disordered" evidence="1">
    <location>
        <begin position="1"/>
        <end position="58"/>
    </location>
</feature>
<dbReference type="OrthoDB" id="2507248at2759"/>
<feature type="compositionally biased region" description="Basic and acidic residues" evidence="1">
    <location>
        <begin position="22"/>
        <end position="38"/>
    </location>
</feature>
<name>A0A9Q3GQ15_9BASI</name>
<evidence type="ECO:0000259" key="2">
    <source>
        <dbReference type="Pfam" id="PF14214"/>
    </source>
</evidence>
<sequence length="368" mass="41841">MQAITPQKSSQQGSIPDLANEDEGKTEIEIESDNERQRICKSPLDGENTTPEPKGKGNLYHNIGNLYPVEDQTPLFAQIYFLASDDNSSSDIRTTAARGRIQRDVVSQWAHFLSINNPYAQVYESENERLTSSTNTFCLTTIMGRGLNPATYNRPTVDEVAIVVNSSSEIIPPQDILLCLRGGPLKHVTDLHSGYLALRYPVIFPYSEQHWHPDYCGQNMQTHRRTGNTTQCEWYAYLLFQQKNEYDFILCGRCLQQEFVVDLYICIERSRINFIRKNQARLKVNLYQGVLEALDNDLDLNRSHIVLPSSFIGGPRAMSQLFQDSMSLVREFGHPSLFITMTENPHWPEIVAKLGPGETSAYRPDIDT</sequence>
<proteinExistence type="predicted"/>
<dbReference type="Proteomes" id="UP000765509">
    <property type="component" value="Unassembled WGS sequence"/>
</dbReference>
<feature type="compositionally biased region" description="Polar residues" evidence="1">
    <location>
        <begin position="1"/>
        <end position="14"/>
    </location>
</feature>
<dbReference type="PANTHER" id="PTHR45786:SF74">
    <property type="entry name" value="ATP-DEPENDENT DNA HELICASE"/>
    <property type="match status" value="1"/>
</dbReference>
<dbReference type="PANTHER" id="PTHR45786">
    <property type="entry name" value="DNA BINDING PROTEIN-LIKE"/>
    <property type="match status" value="1"/>
</dbReference>
<comment type="caution">
    <text evidence="3">The sequence shown here is derived from an EMBL/GenBank/DDBJ whole genome shotgun (WGS) entry which is preliminary data.</text>
</comment>
<dbReference type="AlphaFoldDB" id="A0A9Q3GQ15"/>
<evidence type="ECO:0000256" key="1">
    <source>
        <dbReference type="SAM" id="MobiDB-lite"/>
    </source>
</evidence>
<evidence type="ECO:0000313" key="4">
    <source>
        <dbReference type="Proteomes" id="UP000765509"/>
    </source>
</evidence>
<dbReference type="InterPro" id="IPR025476">
    <property type="entry name" value="Helitron_helicase-like"/>
</dbReference>
<reference evidence="3" key="1">
    <citation type="submission" date="2021-03" db="EMBL/GenBank/DDBJ databases">
        <title>Draft genome sequence of rust myrtle Austropuccinia psidii MF-1, a brazilian biotype.</title>
        <authorList>
            <person name="Quecine M.C."/>
            <person name="Pachon D.M.R."/>
            <person name="Bonatelli M.L."/>
            <person name="Correr F.H."/>
            <person name="Franceschini L.M."/>
            <person name="Leite T.F."/>
            <person name="Margarido G.R.A."/>
            <person name="Almeida C.A."/>
            <person name="Ferrarezi J.A."/>
            <person name="Labate C.A."/>
        </authorList>
    </citation>
    <scope>NUCLEOTIDE SEQUENCE</scope>
    <source>
        <strain evidence="3">MF-1</strain>
    </source>
</reference>
<accession>A0A9Q3GQ15</accession>
<dbReference type="Pfam" id="PF14214">
    <property type="entry name" value="Helitron_like_N"/>
    <property type="match status" value="1"/>
</dbReference>
<protein>
    <recommendedName>
        <fullName evidence="2">Helitron helicase-like domain-containing protein</fullName>
    </recommendedName>
</protein>
<keyword evidence="4" id="KW-1185">Reference proteome</keyword>